<accession>A0A699VIH7</accession>
<dbReference type="AlphaFoldDB" id="A0A699VIH7"/>
<feature type="coiled-coil region" evidence="1">
    <location>
        <begin position="107"/>
        <end position="161"/>
    </location>
</feature>
<reference evidence="2" key="1">
    <citation type="journal article" date="2019" name="Sci. Rep.">
        <title>Draft genome of Tanacetum cinerariifolium, the natural source of mosquito coil.</title>
        <authorList>
            <person name="Yamashiro T."/>
            <person name="Shiraishi A."/>
            <person name="Satake H."/>
            <person name="Nakayama K."/>
        </authorList>
    </citation>
    <scope>NUCLEOTIDE SEQUENCE</scope>
</reference>
<comment type="caution">
    <text evidence="2">The sequence shown here is derived from an EMBL/GenBank/DDBJ whole genome shotgun (WGS) entry which is preliminary data.</text>
</comment>
<evidence type="ECO:0000313" key="2">
    <source>
        <dbReference type="EMBL" id="GFD34290.1"/>
    </source>
</evidence>
<name>A0A699VIH7_TANCI</name>
<gene>
    <name evidence="2" type="ORF">Tci_906259</name>
</gene>
<feature type="non-terminal residue" evidence="2">
    <location>
        <position position="1"/>
    </location>
</feature>
<keyword evidence="1" id="KW-0175">Coiled coil</keyword>
<evidence type="ECO:0000256" key="1">
    <source>
        <dbReference type="SAM" id="Coils"/>
    </source>
</evidence>
<sequence>ANLPHYGSNVLVGVYNPDNIDNNMINQSVQAMPSSEQSSVVNHSETEITSDSSIIPYSQYVHETQHAVVQNSNSSAQQDALILSVIEQLKTQAINFTKINLDNKSVNDTLTTELERYKEQVKVLKEGQNVEVKCRDNFPDSHEQNAEIDHLKQTLSEHLQEK</sequence>
<dbReference type="EMBL" id="BKCJ011444826">
    <property type="protein sequence ID" value="GFD34290.1"/>
    <property type="molecule type" value="Genomic_DNA"/>
</dbReference>
<organism evidence="2">
    <name type="scientific">Tanacetum cinerariifolium</name>
    <name type="common">Dalmatian daisy</name>
    <name type="synonym">Chrysanthemum cinerariifolium</name>
    <dbReference type="NCBI Taxonomy" id="118510"/>
    <lineage>
        <taxon>Eukaryota</taxon>
        <taxon>Viridiplantae</taxon>
        <taxon>Streptophyta</taxon>
        <taxon>Embryophyta</taxon>
        <taxon>Tracheophyta</taxon>
        <taxon>Spermatophyta</taxon>
        <taxon>Magnoliopsida</taxon>
        <taxon>eudicotyledons</taxon>
        <taxon>Gunneridae</taxon>
        <taxon>Pentapetalae</taxon>
        <taxon>asterids</taxon>
        <taxon>campanulids</taxon>
        <taxon>Asterales</taxon>
        <taxon>Asteraceae</taxon>
        <taxon>Asteroideae</taxon>
        <taxon>Anthemideae</taxon>
        <taxon>Anthemidinae</taxon>
        <taxon>Tanacetum</taxon>
    </lineage>
</organism>
<proteinExistence type="predicted"/>
<protein>
    <submittedName>
        <fullName evidence="2">Uncharacterized protein</fullName>
    </submittedName>
</protein>